<dbReference type="Proteomes" id="UP000694871">
    <property type="component" value="Unplaced"/>
</dbReference>
<keyword evidence="3" id="KW-1185">Reference proteome</keyword>
<name>A0ABM1LEV4_GEKJA</name>
<protein>
    <submittedName>
        <fullName evidence="4">Poly [ADP-ribose] polymerase 14-like</fullName>
    </submittedName>
</protein>
<dbReference type="Gene3D" id="3.30.70.330">
    <property type="match status" value="1"/>
</dbReference>
<feature type="region of interest" description="Disordered" evidence="1">
    <location>
        <begin position="118"/>
        <end position="140"/>
    </location>
</feature>
<dbReference type="RefSeq" id="XP_015284491.1">
    <property type="nucleotide sequence ID" value="XM_015429005.1"/>
</dbReference>
<evidence type="ECO:0000259" key="2">
    <source>
        <dbReference type="Pfam" id="PF23222"/>
    </source>
</evidence>
<feature type="domain" description="PAR14-like first RRM" evidence="2">
    <location>
        <begin position="11"/>
        <end position="90"/>
    </location>
</feature>
<reference evidence="4" key="1">
    <citation type="submission" date="2025-08" db="UniProtKB">
        <authorList>
            <consortium name="RefSeq"/>
        </authorList>
    </citation>
    <scope>IDENTIFICATION</scope>
</reference>
<dbReference type="GeneID" id="107125579"/>
<dbReference type="InterPro" id="IPR057051">
    <property type="entry name" value="PARP14_RPM_1"/>
</dbReference>
<dbReference type="InterPro" id="IPR012677">
    <property type="entry name" value="Nucleotide-bd_a/b_plait_sf"/>
</dbReference>
<proteinExistence type="predicted"/>
<organism evidence="3 4">
    <name type="scientific">Gekko japonicus</name>
    <name type="common">Schlegel's Japanese gecko</name>
    <dbReference type="NCBI Taxonomy" id="146911"/>
    <lineage>
        <taxon>Eukaryota</taxon>
        <taxon>Metazoa</taxon>
        <taxon>Chordata</taxon>
        <taxon>Craniata</taxon>
        <taxon>Vertebrata</taxon>
        <taxon>Euteleostomi</taxon>
        <taxon>Lepidosauria</taxon>
        <taxon>Squamata</taxon>
        <taxon>Bifurcata</taxon>
        <taxon>Gekkota</taxon>
        <taxon>Gekkonidae</taxon>
        <taxon>Gekkoninae</taxon>
        <taxon>Gekko</taxon>
    </lineage>
</organism>
<sequence length="167" mass="18476">MAEEGAFLFPVLVAGNWSSSLNTSLKNKLLRYFQSPKRSGGGECRIHVELWPEEHVTVYFAEDEVRQRVLGMKTHELILPGEEKLKLTVSLPAVTTDENESQQEPGPIQESIQVNQLQESSPNFKSADSDLQAKGKPGVFASQSETDISAMIVSEGDQALQKVMQET</sequence>
<evidence type="ECO:0000256" key="1">
    <source>
        <dbReference type="SAM" id="MobiDB-lite"/>
    </source>
</evidence>
<dbReference type="Pfam" id="PF23222">
    <property type="entry name" value="RRM_PARP14_1"/>
    <property type="match status" value="1"/>
</dbReference>
<evidence type="ECO:0000313" key="4">
    <source>
        <dbReference type="RefSeq" id="XP_015284491.1"/>
    </source>
</evidence>
<accession>A0ABM1LEV4</accession>
<evidence type="ECO:0000313" key="3">
    <source>
        <dbReference type="Proteomes" id="UP000694871"/>
    </source>
</evidence>
<gene>
    <name evidence="4" type="primary">LOC107125579</name>
</gene>